<evidence type="ECO:0000256" key="1">
    <source>
        <dbReference type="SAM" id="SignalP"/>
    </source>
</evidence>
<evidence type="ECO:0000313" key="3">
    <source>
        <dbReference type="Proteomes" id="UP000001449"/>
    </source>
</evidence>
<proteinExistence type="predicted"/>
<protein>
    <submittedName>
        <fullName evidence="2">Uncharacterized protein</fullName>
    </submittedName>
</protein>
<feature type="chain" id="PRO_5002869903" evidence="1">
    <location>
        <begin position="20"/>
        <end position="214"/>
    </location>
</feature>
<sequence>MKLQLSFLLFAAAATTANSIRGNSDEIERILKRSDGFRLTAGKGGKNIDLLRKPLNMNMCFEVKDIKKTEVCTAVMAEILLNNYQGLNVIVTENPDLQNCNDVIYVEKGKDCDEYLDEADFLLAETYTKSFGEYPGDLSYKCDIDHGKFKDEKDCKKDCDGLKFCEDECKCFDKCIGDLDQDGCGDRCERDCEKDAKDELGDICKGRDVCKMSF</sequence>
<dbReference type="EMBL" id="CM000655">
    <property type="protein sequence ID" value="EED87416.1"/>
    <property type="molecule type" value="Genomic_DNA"/>
</dbReference>
<dbReference type="Proteomes" id="UP000001449">
    <property type="component" value="Chromosome 24"/>
</dbReference>
<keyword evidence="3" id="KW-1185">Reference proteome</keyword>
<keyword evidence="1" id="KW-0732">Signal</keyword>
<evidence type="ECO:0000313" key="2">
    <source>
        <dbReference type="EMBL" id="EED87416.1"/>
    </source>
</evidence>
<dbReference type="InParanoid" id="B8CGR8"/>
<dbReference type="RefSeq" id="XP_002295350.1">
    <property type="nucleotide sequence ID" value="XM_002295314.1"/>
</dbReference>
<dbReference type="AlphaFoldDB" id="B8CGR8"/>
<reference evidence="2 3" key="2">
    <citation type="journal article" date="2008" name="Nature">
        <title>The Phaeodactylum genome reveals the evolutionary history of diatom genomes.</title>
        <authorList>
            <person name="Bowler C."/>
            <person name="Allen A.E."/>
            <person name="Badger J.H."/>
            <person name="Grimwood J."/>
            <person name="Jabbari K."/>
            <person name="Kuo A."/>
            <person name="Maheswari U."/>
            <person name="Martens C."/>
            <person name="Maumus F."/>
            <person name="Otillar R.P."/>
            <person name="Rayko E."/>
            <person name="Salamov A."/>
            <person name="Vandepoele K."/>
            <person name="Beszteri B."/>
            <person name="Gruber A."/>
            <person name="Heijde M."/>
            <person name="Katinka M."/>
            <person name="Mock T."/>
            <person name="Valentin K."/>
            <person name="Verret F."/>
            <person name="Berges J.A."/>
            <person name="Brownlee C."/>
            <person name="Cadoret J.P."/>
            <person name="Chiovitti A."/>
            <person name="Choi C.J."/>
            <person name="Coesel S."/>
            <person name="De Martino A."/>
            <person name="Detter J.C."/>
            <person name="Durkin C."/>
            <person name="Falciatore A."/>
            <person name="Fournet J."/>
            <person name="Haruta M."/>
            <person name="Huysman M.J."/>
            <person name="Jenkins B.D."/>
            <person name="Jiroutova K."/>
            <person name="Jorgensen R.E."/>
            <person name="Joubert Y."/>
            <person name="Kaplan A."/>
            <person name="Kroger N."/>
            <person name="Kroth P.G."/>
            <person name="La Roche J."/>
            <person name="Lindquist E."/>
            <person name="Lommer M."/>
            <person name="Martin-Jezequel V."/>
            <person name="Lopez P.J."/>
            <person name="Lucas S."/>
            <person name="Mangogna M."/>
            <person name="McGinnis K."/>
            <person name="Medlin L.K."/>
            <person name="Montsant A."/>
            <person name="Oudot-Le Secq M.P."/>
            <person name="Napoli C."/>
            <person name="Obornik M."/>
            <person name="Parker M.S."/>
            <person name="Petit J.L."/>
            <person name="Porcel B.M."/>
            <person name="Poulsen N."/>
            <person name="Robison M."/>
            <person name="Rychlewski L."/>
            <person name="Rynearson T.A."/>
            <person name="Schmutz J."/>
            <person name="Shapiro H."/>
            <person name="Siaut M."/>
            <person name="Stanley M."/>
            <person name="Sussman M.R."/>
            <person name="Taylor A.R."/>
            <person name="Vardi A."/>
            <person name="von Dassow P."/>
            <person name="Vyverman W."/>
            <person name="Willis A."/>
            <person name="Wyrwicz L.S."/>
            <person name="Rokhsar D.S."/>
            <person name="Weissenbach J."/>
            <person name="Armbrust E.V."/>
            <person name="Green B.R."/>
            <person name="Van de Peer Y."/>
            <person name="Grigoriev I.V."/>
        </authorList>
    </citation>
    <scope>NUCLEOTIDE SEQUENCE [LARGE SCALE GENOMIC DNA]</scope>
    <source>
        <strain evidence="2 3">CCMP1335</strain>
    </source>
</reference>
<dbReference type="PaxDb" id="35128-Thaps12205"/>
<name>B8CGR8_THAPS</name>
<feature type="signal peptide" evidence="1">
    <location>
        <begin position="1"/>
        <end position="19"/>
    </location>
</feature>
<reference evidence="2 3" key="1">
    <citation type="journal article" date="2004" name="Science">
        <title>The genome of the diatom Thalassiosira pseudonana: ecology, evolution, and metabolism.</title>
        <authorList>
            <person name="Armbrust E.V."/>
            <person name="Berges J.A."/>
            <person name="Bowler C."/>
            <person name="Green B.R."/>
            <person name="Martinez D."/>
            <person name="Putnam N.H."/>
            <person name="Zhou S."/>
            <person name="Allen A.E."/>
            <person name="Apt K.E."/>
            <person name="Bechner M."/>
            <person name="Brzezinski M.A."/>
            <person name="Chaal B.K."/>
            <person name="Chiovitti A."/>
            <person name="Davis A.K."/>
            <person name="Demarest M.S."/>
            <person name="Detter J.C."/>
            <person name="Glavina T."/>
            <person name="Goodstein D."/>
            <person name="Hadi M.Z."/>
            <person name="Hellsten U."/>
            <person name="Hildebrand M."/>
            <person name="Jenkins B.D."/>
            <person name="Jurka J."/>
            <person name="Kapitonov V.V."/>
            <person name="Kroger N."/>
            <person name="Lau W.W."/>
            <person name="Lane T.W."/>
            <person name="Larimer F.W."/>
            <person name="Lippmeier J.C."/>
            <person name="Lucas S."/>
            <person name="Medina M."/>
            <person name="Montsant A."/>
            <person name="Obornik M."/>
            <person name="Parker M.S."/>
            <person name="Palenik B."/>
            <person name="Pazour G.J."/>
            <person name="Richardson P.M."/>
            <person name="Rynearson T.A."/>
            <person name="Saito M.A."/>
            <person name="Schwartz D.C."/>
            <person name="Thamatrakoln K."/>
            <person name="Valentin K."/>
            <person name="Vardi A."/>
            <person name="Wilkerson F.P."/>
            <person name="Rokhsar D.S."/>
        </authorList>
    </citation>
    <scope>NUCLEOTIDE SEQUENCE [LARGE SCALE GENOMIC DNA]</scope>
    <source>
        <strain evidence="2 3">CCMP1335</strain>
    </source>
</reference>
<dbReference type="KEGG" id="tps:THAPSDRAFT_12205"/>
<organism evidence="2 3">
    <name type="scientific">Thalassiosira pseudonana</name>
    <name type="common">Marine diatom</name>
    <name type="synonym">Cyclotella nana</name>
    <dbReference type="NCBI Taxonomy" id="35128"/>
    <lineage>
        <taxon>Eukaryota</taxon>
        <taxon>Sar</taxon>
        <taxon>Stramenopiles</taxon>
        <taxon>Ochrophyta</taxon>
        <taxon>Bacillariophyta</taxon>
        <taxon>Coscinodiscophyceae</taxon>
        <taxon>Thalassiosirophycidae</taxon>
        <taxon>Thalassiosirales</taxon>
        <taxon>Thalassiosiraceae</taxon>
        <taxon>Thalassiosira</taxon>
    </lineage>
</organism>
<dbReference type="GeneID" id="7452031"/>
<gene>
    <name evidence="2" type="ORF">THAPSDRAFT_12205</name>
</gene>
<accession>B8CGR8</accession>
<dbReference type="HOGENOM" id="CLU_1291301_0_0_1"/>